<dbReference type="Proteomes" id="UP000694568">
    <property type="component" value="Unplaced"/>
</dbReference>
<dbReference type="PANTHER" id="PTHR31025">
    <property type="entry name" value="SI:CH211-196P9.1-RELATED"/>
    <property type="match status" value="1"/>
</dbReference>
<sequence>MYECFSRCILVFLCLSQSPVEPCITVSVPLFLCPSLINTCCVFCVCGVQALATEDAERDLATTVMGIYLIQRGGDQEPEDFGVGIEGIKVLSNLGSVTMGFVFGLIYALDLSFPDNLKYTFEFFQKIIMNLDGHKLNAKIQQLKIKLFP</sequence>
<accession>A0A8D0AWM8</accession>
<protein>
    <submittedName>
        <fullName evidence="2">Uncharacterized protein</fullName>
    </submittedName>
</protein>
<evidence type="ECO:0000313" key="3">
    <source>
        <dbReference type="Proteomes" id="UP000694568"/>
    </source>
</evidence>
<keyword evidence="1" id="KW-0732">Signal</keyword>
<dbReference type="GeneTree" id="ENSGT00950000182912"/>
<feature type="signal peptide" evidence="1">
    <location>
        <begin position="1"/>
        <end position="22"/>
    </location>
</feature>
<name>A0A8D0AWM8_SANLU</name>
<organism evidence="2 3">
    <name type="scientific">Sander lucioperca</name>
    <name type="common">Pike-perch</name>
    <name type="synonym">Perca lucioperca</name>
    <dbReference type="NCBI Taxonomy" id="283035"/>
    <lineage>
        <taxon>Eukaryota</taxon>
        <taxon>Metazoa</taxon>
        <taxon>Chordata</taxon>
        <taxon>Craniata</taxon>
        <taxon>Vertebrata</taxon>
        <taxon>Euteleostomi</taxon>
        <taxon>Actinopterygii</taxon>
        <taxon>Neopterygii</taxon>
        <taxon>Teleostei</taxon>
        <taxon>Neoteleostei</taxon>
        <taxon>Acanthomorphata</taxon>
        <taxon>Eupercaria</taxon>
        <taxon>Perciformes</taxon>
        <taxon>Percoidei</taxon>
        <taxon>Percidae</taxon>
        <taxon>Luciopercinae</taxon>
        <taxon>Sander</taxon>
    </lineage>
</organism>
<evidence type="ECO:0000256" key="1">
    <source>
        <dbReference type="SAM" id="SignalP"/>
    </source>
</evidence>
<dbReference type="PANTHER" id="PTHR31025:SF27">
    <property type="entry name" value="SI:CH211-193K19.2-RELATED"/>
    <property type="match status" value="1"/>
</dbReference>
<evidence type="ECO:0000313" key="2">
    <source>
        <dbReference type="Ensembl" id="ENSSLUP00000060292.1"/>
    </source>
</evidence>
<reference evidence="2" key="1">
    <citation type="submission" date="2025-08" db="UniProtKB">
        <authorList>
            <consortium name="Ensembl"/>
        </authorList>
    </citation>
    <scope>IDENTIFICATION</scope>
</reference>
<reference evidence="2" key="2">
    <citation type="submission" date="2025-09" db="UniProtKB">
        <authorList>
            <consortium name="Ensembl"/>
        </authorList>
    </citation>
    <scope>IDENTIFICATION</scope>
</reference>
<proteinExistence type="predicted"/>
<dbReference type="Ensembl" id="ENSSLUT00000061992.1">
    <property type="protein sequence ID" value="ENSSLUP00000060292.1"/>
    <property type="gene ID" value="ENSSLUG00000025724.1"/>
</dbReference>
<feature type="chain" id="PRO_5034942347" evidence="1">
    <location>
        <begin position="23"/>
        <end position="149"/>
    </location>
</feature>
<keyword evidence="3" id="KW-1185">Reference proteome</keyword>
<dbReference type="AlphaFoldDB" id="A0A8D0AWM8"/>